<dbReference type="Proteomes" id="UP000515135">
    <property type="component" value="Unplaced"/>
</dbReference>
<keyword evidence="5" id="KW-1185">Reference proteome</keyword>
<dbReference type="InterPro" id="IPR018097">
    <property type="entry name" value="EGF_Ca-bd_CS"/>
</dbReference>
<gene>
    <name evidence="6" type="primary">LOC109463501</name>
</gene>
<dbReference type="KEGG" id="bbel:109463501"/>
<proteinExistence type="predicted"/>
<dbReference type="GeneID" id="109463501"/>
<dbReference type="InterPro" id="IPR049883">
    <property type="entry name" value="NOTCH1_EGF-like"/>
</dbReference>
<dbReference type="OrthoDB" id="9644116at2759"/>
<dbReference type="PROSITE" id="PS01187">
    <property type="entry name" value="EGF_CA"/>
    <property type="match status" value="1"/>
</dbReference>
<dbReference type="GO" id="GO:0005509">
    <property type="term" value="F:calcium ion binding"/>
    <property type="evidence" value="ECO:0007669"/>
    <property type="project" value="InterPro"/>
</dbReference>
<organism evidence="5 6">
    <name type="scientific">Branchiostoma belcheri</name>
    <name type="common">Amphioxus</name>
    <dbReference type="NCBI Taxonomy" id="7741"/>
    <lineage>
        <taxon>Eukaryota</taxon>
        <taxon>Metazoa</taxon>
        <taxon>Chordata</taxon>
        <taxon>Cephalochordata</taxon>
        <taxon>Leptocardii</taxon>
        <taxon>Amphioxiformes</taxon>
        <taxon>Branchiostomatidae</taxon>
        <taxon>Branchiostoma</taxon>
    </lineage>
</organism>
<name>A0A6P4XZN4_BRABE</name>
<dbReference type="InterPro" id="IPR001881">
    <property type="entry name" value="EGF-like_Ca-bd_dom"/>
</dbReference>
<dbReference type="AlphaFoldDB" id="A0A6P4XZN4"/>
<evidence type="ECO:0000259" key="4">
    <source>
        <dbReference type="SMART" id="SM00179"/>
    </source>
</evidence>
<dbReference type="SUPFAM" id="SSF57196">
    <property type="entry name" value="EGF/Laminin"/>
    <property type="match status" value="1"/>
</dbReference>
<keyword evidence="3" id="KW-0732">Signal</keyword>
<evidence type="ECO:0000313" key="6">
    <source>
        <dbReference type="RefSeq" id="XP_019615894.1"/>
    </source>
</evidence>
<feature type="domain" description="EGF-like calcium-binding" evidence="4">
    <location>
        <begin position="249"/>
        <end position="286"/>
    </location>
</feature>
<dbReference type="RefSeq" id="XP_019615894.1">
    <property type="nucleotide sequence ID" value="XM_019760335.1"/>
</dbReference>
<protein>
    <submittedName>
        <fullName evidence="6">Uncharacterized protein LOC109463501</fullName>
    </submittedName>
</protein>
<evidence type="ECO:0000256" key="3">
    <source>
        <dbReference type="SAM" id="SignalP"/>
    </source>
</evidence>
<accession>A0A6P4XZN4</accession>
<dbReference type="SMART" id="SM00179">
    <property type="entry name" value="EGF_CA"/>
    <property type="match status" value="1"/>
</dbReference>
<sequence length="310" mass="33066">MGLLKLEFVVAICCARVGTSLEQGNHAFEVLRTANQKYRGVDFLAIQAKLPADGLSTSPDWCSDYENLCAGYGLRPTGCGENWAVEGGSESDPGRIRCVTEYNSDPYINNVLGCHAADHVAEVARLAFSATNIRYRSFGFDWCTTSTCQRGIWESLNSLYDTGSAFGPGGTGDRIVYTVCAGSAAQVANLAFSAGATGRRSFGFNNCRTDFCERGIYQSLHSLWNTGAAFGSDGSGDRIVYTVCAGSADTDECATDNGGCAHNCTNIPGSYNCSCQHSFILTNVQQTTVDVPKPAPTSQEVIPVPVNRVS</sequence>
<keyword evidence="1" id="KW-0245">EGF-like domain</keyword>
<dbReference type="Pfam" id="PF07645">
    <property type="entry name" value="EGF_CA"/>
    <property type="match status" value="1"/>
</dbReference>
<keyword evidence="2" id="KW-1015">Disulfide bond</keyword>
<evidence type="ECO:0000256" key="2">
    <source>
        <dbReference type="ARBA" id="ARBA00023157"/>
    </source>
</evidence>
<feature type="signal peptide" evidence="3">
    <location>
        <begin position="1"/>
        <end position="20"/>
    </location>
</feature>
<evidence type="ECO:0000313" key="5">
    <source>
        <dbReference type="Proteomes" id="UP000515135"/>
    </source>
</evidence>
<evidence type="ECO:0000256" key="1">
    <source>
        <dbReference type="ARBA" id="ARBA00022536"/>
    </source>
</evidence>
<reference evidence="6" key="1">
    <citation type="submission" date="2025-08" db="UniProtKB">
        <authorList>
            <consortium name="RefSeq"/>
        </authorList>
    </citation>
    <scope>IDENTIFICATION</scope>
    <source>
        <tissue evidence="6">Gonad</tissue>
    </source>
</reference>
<dbReference type="Gene3D" id="2.10.25.10">
    <property type="entry name" value="Laminin"/>
    <property type="match status" value="1"/>
</dbReference>
<feature type="chain" id="PRO_5028072332" evidence="3">
    <location>
        <begin position="21"/>
        <end position="310"/>
    </location>
</feature>